<feature type="transmembrane region" description="Helical" evidence="1">
    <location>
        <begin position="168"/>
        <end position="194"/>
    </location>
</feature>
<keyword evidence="3" id="KW-1185">Reference proteome</keyword>
<evidence type="ECO:0000256" key="1">
    <source>
        <dbReference type="SAM" id="Phobius"/>
    </source>
</evidence>
<feature type="transmembrane region" description="Helical" evidence="1">
    <location>
        <begin position="206"/>
        <end position="223"/>
    </location>
</feature>
<sequence length="294" mass="30338">MTHLTDSDLVRLAAPTAPVDPHVVECASCSLRLAAWRRIARATAAPTTAVTAPAFDTLIPRLPPQAAAPARIAAAPRRGLGRSSRLAAWIVLRQARIMPRSLAPLSLLGLVLATVIGLATQDPVLAKHYFGAVVVLVVLLGACATTTRRGDARSDLLCSLPISPATVFACRVVLVLCVDLALALSASVLVHVWGNVAPLTELVGGWLGQALLASAIAVACSVWRSPPVGAVAAATTWFVCSLTTLPGGELAERAGTAVGRVWGTTPWGLALSVVLVVAAVLRSRSLPDDSSANS</sequence>
<gene>
    <name evidence="2" type="ORF">SAMN05216174_102511</name>
</gene>
<keyword evidence="1" id="KW-0812">Transmembrane</keyword>
<dbReference type="AlphaFoldDB" id="A0A1G6MG05"/>
<keyword evidence="1" id="KW-0472">Membrane</keyword>
<dbReference type="Proteomes" id="UP000199501">
    <property type="component" value="Unassembled WGS sequence"/>
</dbReference>
<dbReference type="RefSeq" id="WP_091449231.1">
    <property type="nucleotide sequence ID" value="NZ_FMZZ01000002.1"/>
</dbReference>
<dbReference type="OrthoDB" id="3432135at2"/>
<dbReference type="STRING" id="1271860.SAMN05216174_102511"/>
<proteinExistence type="predicted"/>
<feature type="transmembrane region" description="Helical" evidence="1">
    <location>
        <begin position="230"/>
        <end position="248"/>
    </location>
</feature>
<accession>A0A1G6MG05</accession>
<feature type="transmembrane region" description="Helical" evidence="1">
    <location>
        <begin position="102"/>
        <end position="120"/>
    </location>
</feature>
<protein>
    <submittedName>
        <fullName evidence="2">Uncharacterized protein</fullName>
    </submittedName>
</protein>
<evidence type="ECO:0000313" key="2">
    <source>
        <dbReference type="EMBL" id="SDC53906.1"/>
    </source>
</evidence>
<feature type="transmembrane region" description="Helical" evidence="1">
    <location>
        <begin position="126"/>
        <end position="147"/>
    </location>
</feature>
<evidence type="ECO:0000313" key="3">
    <source>
        <dbReference type="Proteomes" id="UP000199501"/>
    </source>
</evidence>
<name>A0A1G6MG05_9PSEU</name>
<keyword evidence="1" id="KW-1133">Transmembrane helix</keyword>
<reference evidence="3" key="1">
    <citation type="submission" date="2016-10" db="EMBL/GenBank/DDBJ databases">
        <authorList>
            <person name="Varghese N."/>
            <person name="Submissions S."/>
        </authorList>
    </citation>
    <scope>NUCLEOTIDE SEQUENCE [LARGE SCALE GENOMIC DNA]</scope>
    <source>
        <strain evidence="3">IBRC-M 10403</strain>
    </source>
</reference>
<dbReference type="EMBL" id="FMZZ01000002">
    <property type="protein sequence ID" value="SDC53906.1"/>
    <property type="molecule type" value="Genomic_DNA"/>
</dbReference>
<organism evidence="2 3">
    <name type="scientific">Actinokineospora iranica</name>
    <dbReference type="NCBI Taxonomy" id="1271860"/>
    <lineage>
        <taxon>Bacteria</taxon>
        <taxon>Bacillati</taxon>
        <taxon>Actinomycetota</taxon>
        <taxon>Actinomycetes</taxon>
        <taxon>Pseudonocardiales</taxon>
        <taxon>Pseudonocardiaceae</taxon>
        <taxon>Actinokineospora</taxon>
    </lineage>
</organism>
<feature type="transmembrane region" description="Helical" evidence="1">
    <location>
        <begin position="260"/>
        <end position="281"/>
    </location>
</feature>